<keyword evidence="11" id="KW-1185">Reference proteome</keyword>
<dbReference type="SMART" id="SM00179">
    <property type="entry name" value="EGF_CA"/>
    <property type="match status" value="1"/>
</dbReference>
<keyword evidence="2 7" id="KW-0732">Signal</keyword>
<feature type="region of interest" description="Disordered" evidence="6">
    <location>
        <begin position="426"/>
        <end position="450"/>
    </location>
</feature>
<reference evidence="10" key="1">
    <citation type="submission" date="2018-11" db="EMBL/GenBank/DDBJ databases">
        <authorList>
            <person name="Alioto T."/>
            <person name="Alioto T."/>
        </authorList>
    </citation>
    <scope>NUCLEOTIDE SEQUENCE</scope>
</reference>
<dbReference type="InterPro" id="IPR001881">
    <property type="entry name" value="EGF-like_Ca-bd_dom"/>
</dbReference>
<dbReference type="Proteomes" id="UP000596742">
    <property type="component" value="Unassembled WGS sequence"/>
</dbReference>
<dbReference type="InterPro" id="IPR018097">
    <property type="entry name" value="EGF_Ca-bd_CS"/>
</dbReference>
<sequence length="450" mass="49777">MKFKISMMILLLVILKAMPAAEPVNPCPNELEHIVVDMCTDDSAIEDSVDGSKTVDSVLLRITKQKNNCICYVSLQNAATNYKIYMSKYDLLSNSAPEQSNCGLAVDVDYVDTSDITRSLQSINCTHGTGVRSIALGGNELIFKSRIIPGDFSRGYCMQIYRNQAIFICKMNDQIGYSGSDVDWITAYRTKNTSVEECKQYCMQTKACVAVHYEHNNNYCFVYNTTTVLHYRDNTTYSQKHCMDTQKLRIKCYSPESTTQPDQATSRENTFTANLETITNPISDKQVTVSTTQSSIEKEKENIKGLAVIGEKQCNNGVSVLNVCICHHGWTGSDCSIDVDECSRVNPSPCGERGACVNTPGSYHCDCKQSYVGVNYEHKLHGSIIRKRLVLNSFATPPAPHTTVLQTTNSPPPFTTRAPPTPHGIKTPQPITEQQVSQGTITTKAPPPIG</sequence>
<dbReference type="GO" id="GO:0005509">
    <property type="term" value="F:calcium ion binding"/>
    <property type="evidence" value="ECO:0007669"/>
    <property type="project" value="InterPro"/>
</dbReference>
<comment type="caution">
    <text evidence="10">The sequence shown here is derived from an EMBL/GenBank/DDBJ whole genome shotgun (WGS) entry which is preliminary data.</text>
</comment>
<evidence type="ECO:0000256" key="2">
    <source>
        <dbReference type="ARBA" id="ARBA00022729"/>
    </source>
</evidence>
<dbReference type="Pfam" id="PF08277">
    <property type="entry name" value="PAN_3"/>
    <property type="match status" value="1"/>
</dbReference>
<dbReference type="SUPFAM" id="SSF57196">
    <property type="entry name" value="EGF/Laminin"/>
    <property type="match status" value="1"/>
</dbReference>
<feature type="domain" description="EGF-like" evidence="8">
    <location>
        <begin position="338"/>
        <end position="377"/>
    </location>
</feature>
<dbReference type="OrthoDB" id="6159647at2759"/>
<evidence type="ECO:0000259" key="9">
    <source>
        <dbReference type="PROSITE" id="PS50948"/>
    </source>
</evidence>
<keyword evidence="4" id="KW-1015">Disulfide bond</keyword>
<comment type="caution">
    <text evidence="5">Lacks conserved residue(s) required for the propagation of feature annotation.</text>
</comment>
<name>A0A8B6BYS3_MYTGA</name>
<dbReference type="InterPro" id="IPR000152">
    <property type="entry name" value="EGF-type_Asp/Asn_hydroxyl_site"/>
</dbReference>
<evidence type="ECO:0000256" key="5">
    <source>
        <dbReference type="PROSITE-ProRule" id="PRU00076"/>
    </source>
</evidence>
<feature type="domain" description="Apple" evidence="9">
    <location>
        <begin position="169"/>
        <end position="242"/>
    </location>
</feature>
<proteinExistence type="predicted"/>
<dbReference type="EMBL" id="UYJE01000887">
    <property type="protein sequence ID" value="VDH97311.1"/>
    <property type="molecule type" value="Genomic_DNA"/>
</dbReference>
<dbReference type="Pfam" id="PF07645">
    <property type="entry name" value="EGF_CA"/>
    <property type="match status" value="1"/>
</dbReference>
<evidence type="ECO:0000259" key="8">
    <source>
        <dbReference type="PROSITE" id="PS50026"/>
    </source>
</evidence>
<keyword evidence="3" id="KW-0677">Repeat</keyword>
<evidence type="ECO:0000256" key="4">
    <source>
        <dbReference type="ARBA" id="ARBA00023157"/>
    </source>
</evidence>
<evidence type="ECO:0000256" key="6">
    <source>
        <dbReference type="SAM" id="MobiDB-lite"/>
    </source>
</evidence>
<organism evidence="10 11">
    <name type="scientific">Mytilus galloprovincialis</name>
    <name type="common">Mediterranean mussel</name>
    <dbReference type="NCBI Taxonomy" id="29158"/>
    <lineage>
        <taxon>Eukaryota</taxon>
        <taxon>Metazoa</taxon>
        <taxon>Spiralia</taxon>
        <taxon>Lophotrochozoa</taxon>
        <taxon>Mollusca</taxon>
        <taxon>Bivalvia</taxon>
        <taxon>Autobranchia</taxon>
        <taxon>Pteriomorphia</taxon>
        <taxon>Mytilida</taxon>
        <taxon>Mytiloidea</taxon>
        <taxon>Mytilidae</taxon>
        <taxon>Mytilinae</taxon>
        <taxon>Mytilus</taxon>
    </lineage>
</organism>
<protein>
    <submittedName>
        <fullName evidence="10">Uncharacterized protein</fullName>
    </submittedName>
</protein>
<evidence type="ECO:0000256" key="1">
    <source>
        <dbReference type="ARBA" id="ARBA00022536"/>
    </source>
</evidence>
<dbReference type="AlphaFoldDB" id="A0A8B6BYS3"/>
<evidence type="ECO:0000313" key="11">
    <source>
        <dbReference type="Proteomes" id="UP000596742"/>
    </source>
</evidence>
<dbReference type="FunFam" id="2.10.25.10:FF:000038">
    <property type="entry name" value="Fibrillin 2"/>
    <property type="match status" value="1"/>
</dbReference>
<evidence type="ECO:0000256" key="3">
    <source>
        <dbReference type="ARBA" id="ARBA00022737"/>
    </source>
</evidence>
<feature type="signal peptide" evidence="7">
    <location>
        <begin position="1"/>
        <end position="23"/>
    </location>
</feature>
<dbReference type="PROSITE" id="PS50026">
    <property type="entry name" value="EGF_3"/>
    <property type="match status" value="1"/>
</dbReference>
<dbReference type="Gene3D" id="3.50.4.10">
    <property type="entry name" value="Hepatocyte Growth Factor"/>
    <property type="match status" value="1"/>
</dbReference>
<dbReference type="CDD" id="cd00054">
    <property type="entry name" value="EGF_CA"/>
    <property type="match status" value="1"/>
</dbReference>
<dbReference type="PROSITE" id="PS01187">
    <property type="entry name" value="EGF_CA"/>
    <property type="match status" value="1"/>
</dbReference>
<accession>A0A8B6BYS3</accession>
<feature type="chain" id="PRO_5032876345" evidence="7">
    <location>
        <begin position="24"/>
        <end position="450"/>
    </location>
</feature>
<evidence type="ECO:0000313" key="10">
    <source>
        <dbReference type="EMBL" id="VDH97311.1"/>
    </source>
</evidence>
<dbReference type="InterPro" id="IPR049883">
    <property type="entry name" value="NOTCH1_EGF-like"/>
</dbReference>
<evidence type="ECO:0000256" key="7">
    <source>
        <dbReference type="SAM" id="SignalP"/>
    </source>
</evidence>
<dbReference type="InterPro" id="IPR006583">
    <property type="entry name" value="PAN-3_domain"/>
</dbReference>
<gene>
    <name evidence="10" type="ORF">MGAL_10B012909</name>
</gene>
<dbReference type="InterPro" id="IPR000742">
    <property type="entry name" value="EGF"/>
</dbReference>
<dbReference type="Gene3D" id="2.10.25.10">
    <property type="entry name" value="Laminin"/>
    <property type="match status" value="1"/>
</dbReference>
<keyword evidence="1 5" id="KW-0245">EGF-like domain</keyword>
<dbReference type="PROSITE" id="PS50948">
    <property type="entry name" value="PAN"/>
    <property type="match status" value="1"/>
</dbReference>
<feature type="compositionally biased region" description="Polar residues" evidence="6">
    <location>
        <begin position="429"/>
        <end position="443"/>
    </location>
</feature>
<dbReference type="PROSITE" id="PS00010">
    <property type="entry name" value="ASX_HYDROXYL"/>
    <property type="match status" value="1"/>
</dbReference>
<dbReference type="InterPro" id="IPR003609">
    <property type="entry name" value="Pan_app"/>
</dbReference>